<keyword evidence="3" id="KW-0479">Metal-binding</keyword>
<dbReference type="CDD" id="cd03469">
    <property type="entry name" value="Rieske_RO_Alpha_N"/>
    <property type="match status" value="1"/>
</dbReference>
<evidence type="ECO:0000256" key="6">
    <source>
        <dbReference type="ARBA" id="ARBA00023014"/>
    </source>
</evidence>
<dbReference type="SUPFAM" id="SSF50022">
    <property type="entry name" value="ISP domain"/>
    <property type="match status" value="1"/>
</dbReference>
<dbReference type="PROSITE" id="PS51296">
    <property type="entry name" value="RIESKE"/>
    <property type="match status" value="1"/>
</dbReference>
<dbReference type="InterPro" id="IPR001663">
    <property type="entry name" value="Rng_hydr_dOase-A"/>
</dbReference>
<dbReference type="InterPro" id="IPR015879">
    <property type="entry name" value="Ring_hydroxy_dOase_asu_C_dom"/>
</dbReference>
<dbReference type="PANTHER" id="PTHR43756">
    <property type="entry name" value="CHOLINE MONOOXYGENASE, CHLOROPLASTIC"/>
    <property type="match status" value="1"/>
</dbReference>
<dbReference type="EMBL" id="RXOL01000009">
    <property type="protein sequence ID" value="RVQ65163.1"/>
    <property type="molecule type" value="Genomic_DNA"/>
</dbReference>
<dbReference type="Pfam" id="PF00355">
    <property type="entry name" value="Rieske"/>
    <property type="match status" value="1"/>
</dbReference>
<evidence type="ECO:0000259" key="7">
    <source>
        <dbReference type="PROSITE" id="PS51296"/>
    </source>
</evidence>
<dbReference type="GO" id="GO:0005506">
    <property type="term" value="F:iron ion binding"/>
    <property type="evidence" value="ECO:0007669"/>
    <property type="project" value="InterPro"/>
</dbReference>
<keyword evidence="2" id="KW-0001">2Fe-2S</keyword>
<keyword evidence="4" id="KW-0560">Oxidoreductase</keyword>
<dbReference type="Gene3D" id="2.102.10.10">
    <property type="entry name" value="Rieske [2Fe-2S] iron-sulphur domain"/>
    <property type="match status" value="1"/>
</dbReference>
<dbReference type="AlphaFoldDB" id="A0A437GUR3"/>
<evidence type="ECO:0000313" key="9">
    <source>
        <dbReference type="Proteomes" id="UP000283003"/>
    </source>
</evidence>
<dbReference type="Gene3D" id="3.90.380.10">
    <property type="entry name" value="Naphthalene 1,2-dioxygenase Alpha Subunit, Chain A, domain 1"/>
    <property type="match status" value="2"/>
</dbReference>
<organism evidence="8 9">
    <name type="scientific">Croceicoccus ponticola</name>
    <dbReference type="NCBI Taxonomy" id="2217664"/>
    <lineage>
        <taxon>Bacteria</taxon>
        <taxon>Pseudomonadati</taxon>
        <taxon>Pseudomonadota</taxon>
        <taxon>Alphaproteobacteria</taxon>
        <taxon>Sphingomonadales</taxon>
        <taxon>Erythrobacteraceae</taxon>
        <taxon>Croceicoccus</taxon>
    </lineage>
</organism>
<dbReference type="Pfam" id="PF00848">
    <property type="entry name" value="Ring_hydroxyl_A"/>
    <property type="match status" value="1"/>
</dbReference>
<evidence type="ECO:0000256" key="4">
    <source>
        <dbReference type="ARBA" id="ARBA00023002"/>
    </source>
</evidence>
<accession>A0A437GUR3</accession>
<dbReference type="GO" id="GO:0016491">
    <property type="term" value="F:oxidoreductase activity"/>
    <property type="evidence" value="ECO:0007669"/>
    <property type="project" value="UniProtKB-KW"/>
</dbReference>
<proteinExistence type="predicted"/>
<keyword evidence="9" id="KW-1185">Reference proteome</keyword>
<evidence type="ECO:0000256" key="5">
    <source>
        <dbReference type="ARBA" id="ARBA00023004"/>
    </source>
</evidence>
<evidence type="ECO:0000256" key="3">
    <source>
        <dbReference type="ARBA" id="ARBA00022723"/>
    </source>
</evidence>
<comment type="cofactor">
    <cofactor evidence="1">
        <name>Fe cation</name>
        <dbReference type="ChEBI" id="CHEBI:24875"/>
    </cofactor>
</comment>
<name>A0A437GUR3_9SPHN</name>
<dbReference type="InterPro" id="IPR017941">
    <property type="entry name" value="Rieske_2Fe-2S"/>
</dbReference>
<sequence length="404" mass="45747">MMDTKSPLEKILSPAERRRSIAVDHQRRSVRLIRDGETDRSDGPMTNDPAVYVDADWARVERKAIFTEMPLLAGFGVDIPEAGDKLLFEATGVPILVVRAGDGRVNAFLNMCTHRAAKLVTECTRSKKMTCRFHAWTFDLEGMLTGMPAKESFAGIAKADRGLIRVPVVEWAGMIFVKPRPGDDEIDIEAFLADFAPEVAQLEFERMRLVKATRLEIDANWKYALDTYGEAYHFNSLHPSSIGSTHYTDRMCYDDFNPHHRIAYPYKHVGAYIGRSESEWPDEPFNAVHLLFPNVILNVWQIDAGPAYSIYRLFPGETPDKAFALTATYRPDTADPDVDDQPWIDLHDYIEEVVTTEDYSVSADGQRNLAHAPADFRVVYGSNEIAIQNFHRRLAAYIDAERAR</sequence>
<keyword evidence="5" id="KW-0408">Iron</keyword>
<comment type="caution">
    <text evidence="8">The sequence shown here is derived from an EMBL/GenBank/DDBJ whole genome shotgun (WGS) entry which is preliminary data.</text>
</comment>
<protein>
    <recommendedName>
        <fullName evidence="7">Rieske domain-containing protein</fullName>
    </recommendedName>
</protein>
<dbReference type="InterPro" id="IPR036922">
    <property type="entry name" value="Rieske_2Fe-2S_sf"/>
</dbReference>
<dbReference type="PANTHER" id="PTHR43756:SF5">
    <property type="entry name" value="CHOLINE MONOOXYGENASE, CHLOROPLASTIC"/>
    <property type="match status" value="1"/>
</dbReference>
<evidence type="ECO:0000256" key="2">
    <source>
        <dbReference type="ARBA" id="ARBA00022714"/>
    </source>
</evidence>
<keyword evidence="6" id="KW-0411">Iron-sulfur</keyword>
<feature type="domain" description="Rieske" evidence="7">
    <location>
        <begin position="72"/>
        <end position="177"/>
    </location>
</feature>
<dbReference type="Proteomes" id="UP000283003">
    <property type="component" value="Unassembled WGS sequence"/>
</dbReference>
<reference evidence="8 9" key="1">
    <citation type="submission" date="2018-12" db="EMBL/GenBank/DDBJ databases">
        <title>Croceicoccus ponticola sp. nov., a lipolytic bacterium isolated from seawater.</title>
        <authorList>
            <person name="Yoon J.-H."/>
        </authorList>
    </citation>
    <scope>NUCLEOTIDE SEQUENCE [LARGE SCALE GENOMIC DNA]</scope>
    <source>
        <strain evidence="8 9">GM-16</strain>
    </source>
</reference>
<gene>
    <name evidence="8" type="ORF">EKN06_14255</name>
</gene>
<evidence type="ECO:0000313" key="8">
    <source>
        <dbReference type="EMBL" id="RVQ65163.1"/>
    </source>
</evidence>
<dbReference type="OrthoDB" id="7456916at2"/>
<dbReference type="GO" id="GO:0051537">
    <property type="term" value="F:2 iron, 2 sulfur cluster binding"/>
    <property type="evidence" value="ECO:0007669"/>
    <property type="project" value="UniProtKB-KW"/>
</dbReference>
<evidence type="ECO:0000256" key="1">
    <source>
        <dbReference type="ARBA" id="ARBA00001962"/>
    </source>
</evidence>
<dbReference type="SUPFAM" id="SSF55961">
    <property type="entry name" value="Bet v1-like"/>
    <property type="match status" value="1"/>
</dbReference>